<organism evidence="4 5">
    <name type="scientific">Thelohanellus kitauei</name>
    <name type="common">Myxosporean</name>
    <dbReference type="NCBI Taxonomy" id="669202"/>
    <lineage>
        <taxon>Eukaryota</taxon>
        <taxon>Metazoa</taxon>
        <taxon>Cnidaria</taxon>
        <taxon>Myxozoa</taxon>
        <taxon>Myxosporea</taxon>
        <taxon>Bivalvulida</taxon>
        <taxon>Platysporina</taxon>
        <taxon>Myxobolidae</taxon>
        <taxon>Thelohanellus</taxon>
    </lineage>
</organism>
<keyword evidence="4" id="KW-0808">Transferase</keyword>
<dbReference type="GO" id="GO:0005737">
    <property type="term" value="C:cytoplasm"/>
    <property type="evidence" value="ECO:0007669"/>
    <property type="project" value="TreeGrafter"/>
</dbReference>
<dbReference type="AlphaFoldDB" id="A0A0C2MX33"/>
<dbReference type="GO" id="GO:0046854">
    <property type="term" value="P:phosphatidylinositol phosphate biosynthetic process"/>
    <property type="evidence" value="ECO:0007669"/>
    <property type="project" value="InterPro"/>
</dbReference>
<dbReference type="Gene3D" id="2.60.40.150">
    <property type="entry name" value="C2 domain"/>
    <property type="match status" value="1"/>
</dbReference>
<proteinExistence type="inferred from homology"/>
<name>A0A0C2MX33_THEKT</name>
<comment type="similarity">
    <text evidence="1">Belongs to the PI3/PI4-kinase family.</text>
</comment>
<sequence length="601" mass="70020">MAETESIPTACKYQILNGQVEVICLIPEYGAIELTLNQFTTISELRKAVSKHIMDNNEEEITFENYQIVYVSENTCHQEINEDTITLAAIDCFIPVFRFVNRDLQSSPKRKLQSLISVFGVNLDKACSFYKDIHSQRLKLANFAYDERESDDTHTFKQKFIRKFPPKITKVDSFSTHHQSIIANRVSLNLKVFYQEKTGNYIFVNLQVPVGVTIGNLKQSIQEHLKDKNLYLDSGFMVKLAGKRAFFTGAYIPDKDTFDESTRFIDYGDIQNKIMNNEEIAIVIVTDFTELMVDSPPLKNDLIENPRKDSKVERNVIWNLKETEKLNINIRNIETDGLHHFMLKVGLFYNDRVLDLVYETKVFHKETRQFDEVVSFDIPLSNLPVNTKICIVLYGSKIKLSDPRIKYMIPEAWINLALFDHNYSLTESIKTAKMFTYPITSLVQGLNPLGTCIPLMDDNCAYLIEYNFILGGKEVFYPQDRQIKNTLYKNDAIMNVKKQKELSDNNFFREMMQLINFSDLNHAQKKKLWKERVLCFKKFPNLMPKILESMPDFTKKSICKAFMLLDKAPPILPEQSLELLQLKYCHPLFRSYLIRNLKQFR</sequence>
<reference evidence="4 5" key="1">
    <citation type="journal article" date="2014" name="Genome Biol. Evol.">
        <title>The genome of the myxosporean Thelohanellus kitauei shows adaptations to nutrient acquisition within its fish host.</title>
        <authorList>
            <person name="Yang Y."/>
            <person name="Xiong J."/>
            <person name="Zhou Z."/>
            <person name="Huo F."/>
            <person name="Miao W."/>
            <person name="Ran C."/>
            <person name="Liu Y."/>
            <person name="Zhang J."/>
            <person name="Feng J."/>
            <person name="Wang M."/>
            <person name="Wang M."/>
            <person name="Wang L."/>
            <person name="Yao B."/>
        </authorList>
    </citation>
    <scope>NUCLEOTIDE SEQUENCE [LARGE SCALE GENOMIC DNA]</scope>
    <source>
        <strain evidence="4">Wuqing</strain>
    </source>
</reference>
<dbReference type="InterPro" id="IPR001263">
    <property type="entry name" value="PI3K_accessory_dom"/>
</dbReference>
<dbReference type="Gene3D" id="1.25.40.70">
    <property type="entry name" value="Phosphatidylinositol 3-kinase, accessory domain (PIK)"/>
    <property type="match status" value="1"/>
</dbReference>
<dbReference type="PANTHER" id="PTHR10048">
    <property type="entry name" value="PHOSPHATIDYLINOSITOL KINASE"/>
    <property type="match status" value="1"/>
</dbReference>
<dbReference type="InterPro" id="IPR002420">
    <property type="entry name" value="PI3K-type_C2_dom"/>
</dbReference>
<keyword evidence="5" id="KW-1185">Reference proteome</keyword>
<dbReference type="SUPFAM" id="SSF49562">
    <property type="entry name" value="C2 domain (Calcium/lipid-binding domain, CaLB)"/>
    <property type="match status" value="1"/>
</dbReference>
<dbReference type="Pfam" id="PF00792">
    <property type="entry name" value="PI3K_C2"/>
    <property type="match status" value="1"/>
</dbReference>
<protein>
    <submittedName>
        <fullName evidence="4">Phosphatidylinositol 4,5-bisphosphate 3-kinase catalytic subunit alpha isoform</fullName>
    </submittedName>
</protein>
<evidence type="ECO:0000259" key="3">
    <source>
        <dbReference type="PROSITE" id="PS51547"/>
    </source>
</evidence>
<dbReference type="InterPro" id="IPR035892">
    <property type="entry name" value="C2_domain_sf"/>
</dbReference>
<dbReference type="InterPro" id="IPR042236">
    <property type="entry name" value="PI3K_accessory_sf"/>
</dbReference>
<dbReference type="GO" id="GO:0048015">
    <property type="term" value="P:phosphatidylinositol-mediated signaling"/>
    <property type="evidence" value="ECO:0007669"/>
    <property type="project" value="TreeGrafter"/>
</dbReference>
<evidence type="ECO:0000256" key="1">
    <source>
        <dbReference type="PROSITE-ProRule" id="PRU00880"/>
    </source>
</evidence>
<dbReference type="Gene3D" id="3.10.20.770">
    <property type="match status" value="1"/>
</dbReference>
<dbReference type="Pfam" id="PF00613">
    <property type="entry name" value="PI3Ka"/>
    <property type="match status" value="1"/>
</dbReference>
<dbReference type="InterPro" id="IPR015433">
    <property type="entry name" value="PI3/4_kinase"/>
</dbReference>
<dbReference type="InterPro" id="IPR016024">
    <property type="entry name" value="ARM-type_fold"/>
</dbReference>
<dbReference type="PROSITE" id="PS51545">
    <property type="entry name" value="PIK_HELICAL"/>
    <property type="match status" value="1"/>
</dbReference>
<feature type="domain" description="C2 PI3K-type" evidence="3">
    <location>
        <begin position="322"/>
        <end position="472"/>
    </location>
</feature>
<comment type="caution">
    <text evidence="4">The sequence shown here is derived from an EMBL/GenBank/DDBJ whole genome shotgun (WGS) entry which is preliminary data.</text>
</comment>
<evidence type="ECO:0000259" key="2">
    <source>
        <dbReference type="PROSITE" id="PS51545"/>
    </source>
</evidence>
<dbReference type="SUPFAM" id="SSF48371">
    <property type="entry name" value="ARM repeat"/>
    <property type="match status" value="1"/>
</dbReference>
<gene>
    <name evidence="4" type="ORF">RF11_11974</name>
</gene>
<dbReference type="GO" id="GO:0052742">
    <property type="term" value="F:phosphatidylinositol kinase activity"/>
    <property type="evidence" value="ECO:0007669"/>
    <property type="project" value="TreeGrafter"/>
</dbReference>
<evidence type="ECO:0000313" key="4">
    <source>
        <dbReference type="EMBL" id="KII66152.1"/>
    </source>
</evidence>
<dbReference type="Proteomes" id="UP000031668">
    <property type="component" value="Unassembled WGS sequence"/>
</dbReference>
<feature type="domain" description="PIK helical" evidence="2">
    <location>
        <begin position="489"/>
        <end position="601"/>
    </location>
</feature>
<dbReference type="OMA" id="VEVICLI"/>
<evidence type="ECO:0000313" key="5">
    <source>
        <dbReference type="Proteomes" id="UP000031668"/>
    </source>
</evidence>
<accession>A0A0C2MX33</accession>
<dbReference type="EMBL" id="JWZT01003604">
    <property type="protein sequence ID" value="KII66152.1"/>
    <property type="molecule type" value="Genomic_DNA"/>
</dbReference>
<dbReference type="OrthoDB" id="67688at2759"/>
<dbReference type="PROSITE" id="PS51547">
    <property type="entry name" value="C2_PI3K"/>
    <property type="match status" value="1"/>
</dbReference>
<keyword evidence="4" id="KW-0418">Kinase</keyword>
<dbReference type="GO" id="GO:0016020">
    <property type="term" value="C:membrane"/>
    <property type="evidence" value="ECO:0007669"/>
    <property type="project" value="TreeGrafter"/>
</dbReference>